<accession>N6U7F6</accession>
<organism evidence="2">
    <name type="scientific">Dendroctonus ponderosae</name>
    <name type="common">Mountain pine beetle</name>
    <dbReference type="NCBI Taxonomy" id="77166"/>
    <lineage>
        <taxon>Eukaryota</taxon>
        <taxon>Metazoa</taxon>
        <taxon>Ecdysozoa</taxon>
        <taxon>Arthropoda</taxon>
        <taxon>Hexapoda</taxon>
        <taxon>Insecta</taxon>
        <taxon>Pterygota</taxon>
        <taxon>Neoptera</taxon>
        <taxon>Endopterygota</taxon>
        <taxon>Coleoptera</taxon>
        <taxon>Polyphaga</taxon>
        <taxon>Cucujiformia</taxon>
        <taxon>Curculionidae</taxon>
        <taxon>Scolytinae</taxon>
        <taxon>Dendroctonus</taxon>
    </lineage>
</organism>
<reference evidence="7 8" key="1">
    <citation type="journal article" date="2013" name="Genome Biol.">
        <title>Draft genome of the mountain pine beetle, Dendroctonus ponderosae Hopkins, a major forest pest.</title>
        <authorList>
            <person name="Keeling C.I."/>
            <person name="Yuen M.M."/>
            <person name="Liao N.Y."/>
            <person name="Docking T.R."/>
            <person name="Chan S.K."/>
            <person name="Taylor G.A."/>
            <person name="Palmquist D.L."/>
            <person name="Jackman S.D."/>
            <person name="Nguyen A."/>
            <person name="Li M."/>
            <person name="Henderson H."/>
            <person name="Janes J.K."/>
            <person name="Zhao Y."/>
            <person name="Pandoh P."/>
            <person name="Moore R."/>
            <person name="Sperling F.A."/>
            <person name="Huber D.P."/>
            <person name="Birol I."/>
            <person name="Jones S.J."/>
            <person name="Bohlmann J."/>
        </authorList>
    </citation>
    <scope>NUCLEOTIDE SEQUENCE</scope>
</reference>
<dbReference type="Proteomes" id="UP000019118">
    <property type="component" value="Unassembled WGS sequence"/>
</dbReference>
<dbReference type="OMA" id="CIGSAYP"/>
<dbReference type="EMBL" id="KB631795">
    <property type="protein sequence ID" value="ERL86197.1"/>
    <property type="molecule type" value="Genomic_DNA"/>
</dbReference>
<keyword evidence="7" id="KW-1185">Reference proteome</keyword>
<sequence>MMFRFFVITVLCVALSSAGRQRVRIVVPEQQAQGSGHYEEISSGGYGGEYQGGHEHLAVDEGKEESGAELTSLAHTSAVQAKNAVQSQHTAGSQAAFGIKSTLASAAQGAAQTAQAALVGKQAIVYSLKRQVSEAEKRLSGEISQYHQAEQSAQISQQSAQQARSQAATLSAALASAASGGQLAEKAAAEAANVAASQQSMVAQAKQRLSTLIHQLQEAVHDLSETEAAYYKAAESAQQAQSNAAAAGAAVVAASAKSQQSSGGSSGQYGHH</sequence>
<dbReference type="EMBL" id="KB630660">
    <property type="protein sequence ID" value="ERL83769.1"/>
    <property type="molecule type" value="Genomic_DNA"/>
</dbReference>
<dbReference type="InterPro" id="IPR007999">
    <property type="entry name" value="DUF745"/>
</dbReference>
<gene>
    <name evidence="6" type="primary">109540599</name>
    <name evidence="3" type="ORF">D910_00997</name>
    <name evidence="4" type="ORF">D910_01508</name>
    <name evidence="5" type="ORF">D910_03608</name>
    <name evidence="2" type="ORF">YQE_08851</name>
</gene>
<dbReference type="EMBL" id="KB741039">
    <property type="protein sequence ID" value="ENN74527.1"/>
    <property type="molecule type" value="Genomic_DNA"/>
</dbReference>
<dbReference type="Proteomes" id="UP000030742">
    <property type="component" value="Unassembled WGS sequence"/>
</dbReference>
<proteinExistence type="predicted"/>
<dbReference type="Pfam" id="PF05335">
    <property type="entry name" value="DUF745"/>
    <property type="match status" value="1"/>
</dbReference>
<evidence type="ECO:0000313" key="6">
    <source>
        <dbReference type="EnsemblMetazoa" id="XP_019764581.1"/>
    </source>
</evidence>
<evidence type="ECO:0000313" key="2">
    <source>
        <dbReference type="EMBL" id="ENN74527.1"/>
    </source>
</evidence>
<dbReference type="EnsemblMetazoa" id="XM_019909022.1">
    <property type="protein sequence ID" value="XP_019764581.1"/>
    <property type="gene ID" value="LOC109540599"/>
</dbReference>
<keyword evidence="1" id="KW-0732">Signal</keyword>
<dbReference type="AlphaFoldDB" id="N6U7F6"/>
<protein>
    <submittedName>
        <fullName evidence="2 6">Uncharacterized protein</fullName>
    </submittedName>
</protein>
<dbReference type="EMBL" id="KB631177">
    <property type="protein sequence ID" value="ERL84147.1"/>
    <property type="molecule type" value="Genomic_DNA"/>
</dbReference>
<feature type="chain" id="PRO_5010971983" evidence="1">
    <location>
        <begin position="19"/>
        <end position="272"/>
    </location>
</feature>
<evidence type="ECO:0000313" key="5">
    <source>
        <dbReference type="EMBL" id="ERL86197.1"/>
    </source>
</evidence>
<evidence type="ECO:0000313" key="8">
    <source>
        <dbReference type="Proteomes" id="UP000030742"/>
    </source>
</evidence>
<evidence type="ECO:0000313" key="7">
    <source>
        <dbReference type="Proteomes" id="UP000019118"/>
    </source>
</evidence>
<feature type="non-terminal residue" evidence="2">
    <location>
        <position position="1"/>
    </location>
</feature>
<evidence type="ECO:0000313" key="4">
    <source>
        <dbReference type="EMBL" id="ERL84147.1"/>
    </source>
</evidence>
<feature type="signal peptide" evidence="1">
    <location>
        <begin position="1"/>
        <end position="18"/>
    </location>
</feature>
<dbReference type="OrthoDB" id="6781545at2759"/>
<evidence type="ECO:0000313" key="3">
    <source>
        <dbReference type="EMBL" id="ERL83769.1"/>
    </source>
</evidence>
<dbReference type="KEGG" id="dpa:109540599"/>
<dbReference type="PANTHER" id="PTHR37161:SF3">
    <property type="entry name" value="HDC10475"/>
    <property type="match status" value="1"/>
</dbReference>
<dbReference type="HOGENOM" id="CLU_088722_0_0_1"/>
<dbReference type="PANTHER" id="PTHR37161">
    <property type="entry name" value="HDC10475"/>
    <property type="match status" value="1"/>
</dbReference>
<reference evidence="6" key="2">
    <citation type="submission" date="2024-08" db="UniProtKB">
        <authorList>
            <consortium name="EnsemblMetazoa"/>
        </authorList>
    </citation>
    <scope>IDENTIFICATION</scope>
</reference>
<name>N6U7F6_DENPD</name>
<evidence type="ECO:0000256" key="1">
    <source>
        <dbReference type="SAM" id="SignalP"/>
    </source>
</evidence>